<keyword evidence="5" id="KW-0418">Kinase</keyword>
<dbReference type="GO" id="GO:0038203">
    <property type="term" value="P:TORC2 signaling"/>
    <property type="evidence" value="ECO:0007669"/>
    <property type="project" value="TreeGrafter"/>
</dbReference>
<dbReference type="GO" id="GO:0005737">
    <property type="term" value="C:cytoplasm"/>
    <property type="evidence" value="ECO:0007669"/>
    <property type="project" value="TreeGrafter"/>
</dbReference>
<dbReference type="InterPro" id="IPR031313">
    <property type="entry name" value="Sin1_PH_dom"/>
</dbReference>
<feature type="region of interest" description="Disordered" evidence="2">
    <location>
        <begin position="536"/>
        <end position="566"/>
    </location>
</feature>
<proteinExistence type="inferred from homology"/>
<feature type="domain" description="SIN1-type PH" evidence="4">
    <location>
        <begin position="725"/>
        <end position="825"/>
    </location>
</feature>
<evidence type="ECO:0000313" key="6">
    <source>
        <dbReference type="Proteomes" id="UP001142393"/>
    </source>
</evidence>
<feature type="compositionally biased region" description="Low complexity" evidence="2">
    <location>
        <begin position="289"/>
        <end position="305"/>
    </location>
</feature>
<feature type="region of interest" description="Disordered" evidence="2">
    <location>
        <begin position="832"/>
        <end position="851"/>
    </location>
</feature>
<dbReference type="GO" id="GO:0031932">
    <property type="term" value="C:TORC2 complex"/>
    <property type="evidence" value="ECO:0007669"/>
    <property type="project" value="InterPro"/>
</dbReference>
<dbReference type="PANTHER" id="PTHR13335">
    <property type="entry name" value="TARGET OF RAPAMYCIN COMPLEX 2 SUBUNIT MAPKAP1"/>
    <property type="match status" value="1"/>
</dbReference>
<gene>
    <name evidence="5" type="ORF">DFH05DRAFT_1481830</name>
</gene>
<dbReference type="GO" id="GO:0005546">
    <property type="term" value="F:phosphatidylinositol-4,5-bisphosphate binding"/>
    <property type="evidence" value="ECO:0007669"/>
    <property type="project" value="TreeGrafter"/>
</dbReference>
<dbReference type="GO" id="GO:0005886">
    <property type="term" value="C:plasma membrane"/>
    <property type="evidence" value="ECO:0007669"/>
    <property type="project" value="TreeGrafter"/>
</dbReference>
<dbReference type="InterPro" id="IPR011993">
    <property type="entry name" value="PH-like_dom_sf"/>
</dbReference>
<reference evidence="5 6" key="1">
    <citation type="journal article" date="2023" name="Proc. Natl. Acad. Sci. U.S.A.">
        <title>A global phylogenomic analysis of the shiitake genus Lentinula.</title>
        <authorList>
            <person name="Sierra-Patev S."/>
            <person name="Min B."/>
            <person name="Naranjo-Ortiz M."/>
            <person name="Looney B."/>
            <person name="Konkel Z."/>
            <person name="Slot J.C."/>
            <person name="Sakamoto Y."/>
            <person name="Steenwyk J.L."/>
            <person name="Rokas A."/>
            <person name="Carro J."/>
            <person name="Camarero S."/>
            <person name="Ferreira P."/>
            <person name="Molpeceres G."/>
            <person name="Ruiz-Duenas F.J."/>
            <person name="Serrano A."/>
            <person name="Henrissat B."/>
            <person name="Drula E."/>
            <person name="Hughes K.W."/>
            <person name="Mata J.L."/>
            <person name="Ishikawa N.K."/>
            <person name="Vargas-Isla R."/>
            <person name="Ushijima S."/>
            <person name="Smith C.A."/>
            <person name="Donoghue J."/>
            <person name="Ahrendt S."/>
            <person name="Andreopoulos W."/>
            <person name="He G."/>
            <person name="LaButti K."/>
            <person name="Lipzen A."/>
            <person name="Ng V."/>
            <person name="Riley R."/>
            <person name="Sandor L."/>
            <person name="Barry K."/>
            <person name="Martinez A.T."/>
            <person name="Xiao Y."/>
            <person name="Gibbons J.G."/>
            <person name="Terashima K."/>
            <person name="Grigoriev I.V."/>
            <person name="Hibbett D."/>
        </authorList>
    </citation>
    <scope>NUCLEOTIDE SEQUENCE [LARGE SCALE GENOMIC DNA]</scope>
    <source>
        <strain evidence="5 6">TFB7810</strain>
    </source>
</reference>
<evidence type="ECO:0000256" key="2">
    <source>
        <dbReference type="SAM" id="MobiDB-lite"/>
    </source>
</evidence>
<dbReference type="InterPro" id="IPR031567">
    <property type="entry name" value="CRIM_dom"/>
</dbReference>
<dbReference type="InterPro" id="IPR008828">
    <property type="entry name" value="Sin1/Avo1"/>
</dbReference>
<evidence type="ECO:0000313" key="5">
    <source>
        <dbReference type="EMBL" id="KAJ3747853.1"/>
    </source>
</evidence>
<dbReference type="Gene3D" id="2.30.29.30">
    <property type="entry name" value="Pleckstrin-homology domain (PH domain)/Phosphotyrosine-binding domain (PTB)"/>
    <property type="match status" value="1"/>
</dbReference>
<feature type="region of interest" description="Disordered" evidence="2">
    <location>
        <begin position="215"/>
        <end position="369"/>
    </location>
</feature>
<dbReference type="Proteomes" id="UP001142393">
    <property type="component" value="Unassembled WGS sequence"/>
</dbReference>
<feature type="domain" description="CRIM" evidence="3">
    <location>
        <begin position="389"/>
        <end position="537"/>
    </location>
</feature>
<dbReference type="AlphaFoldDB" id="A0A9W8P6Q9"/>
<evidence type="ECO:0000259" key="4">
    <source>
        <dbReference type="Pfam" id="PF16979"/>
    </source>
</evidence>
<dbReference type="PANTHER" id="PTHR13335:SF1">
    <property type="entry name" value="TARGET OF RAPAMYCIN COMPLEX 2 SUBUNIT MAPKAP1"/>
    <property type="match status" value="1"/>
</dbReference>
<dbReference type="Pfam" id="PF16978">
    <property type="entry name" value="CRIM"/>
    <property type="match status" value="1"/>
</dbReference>
<sequence length="851" mass="92133">MSLISDTSFLIHSLRLSYLRDIDDPYGARIISLDPSYNSNPYICTAGLADDDRWPELDFPSSPTISEDEAERPLGYPGARLKHTQTIMGRRSGGLGLRVNAKRASVSKRLSKSSEVQNFIPENAPVQQDSVLNTTSSAPVTTTVLDVDNGKPSSEELASSSHPDSTNLNVNIVEPTVVVEAPVQKIIQFIPKFKGAAEMEARRRIRMAGMAARRGLTNNAPAPSAEPLKPDPTLDDTSSEEDVEHIVNEDSPDSDFDQGDNDSMDDGDEFDPEFAATRPVNSDSASDISNSLPSVNSSVPLASSARPRLSPVSEGGDVTEGHQSTATDSEAAITTKAPTAPNSVRRPNAVPLSKAAPHTTSSGSISQHSSSNLISFSRKAVTPLRPLPSALTAMLGETSNSSNPFAELYAAISGRGEAAATNVSVFFPHAREPRGKAMELNVRKDATVEEVIGFALWNYWEEGWLPKLDEGIPQGEEGQQATEIRLTAVGWILRLTEDDGEVDDDFPPPDRTGKIVKFNADGFAIIEATPAQVGQNQILESKIQRRPSRTSGARKPDSGKSSALTLPSYAGASSSSTIFSSSLANGSVPLSTSLGPGSSHGPQMFLRVRIADNADAVHVSTTIPVSSGMYMQEVLEVVCRKRKIANSGDYALLLADLRLFIPLDRTVASLQGKRELLLVKKSMLPQMGVDVMKAGRTTDPNASIFKRMSDSPEVKLSSTLDFTAAYKKYTIYRKLPMLVARQEKTLAIDGQYVHIMPSTNKAAKVFDSGRTMSYHIKTIVDCQQSLKTPNNFKLVYSRAGGDKRYVFEAETPKLANEIVQAVKSLKAALERSSTISKSRRSRHVGEDRNLR</sequence>
<feature type="compositionally biased region" description="Acidic residues" evidence="2">
    <location>
        <begin position="233"/>
        <end position="243"/>
    </location>
</feature>
<keyword evidence="5" id="KW-0808">Transferase</keyword>
<comment type="similarity">
    <text evidence="1">Belongs to the SIN1 family.</text>
</comment>
<comment type="caution">
    <text evidence="5">The sequence shown here is derived from an EMBL/GenBank/DDBJ whole genome shotgun (WGS) entry which is preliminary data.</text>
</comment>
<name>A0A9W8P6Q9_9AGAR</name>
<organism evidence="5 6">
    <name type="scientific">Lentinula detonsa</name>
    <dbReference type="NCBI Taxonomy" id="2804962"/>
    <lineage>
        <taxon>Eukaryota</taxon>
        <taxon>Fungi</taxon>
        <taxon>Dikarya</taxon>
        <taxon>Basidiomycota</taxon>
        <taxon>Agaricomycotina</taxon>
        <taxon>Agaricomycetes</taxon>
        <taxon>Agaricomycetidae</taxon>
        <taxon>Agaricales</taxon>
        <taxon>Marasmiineae</taxon>
        <taxon>Omphalotaceae</taxon>
        <taxon>Lentinula</taxon>
    </lineage>
</organism>
<dbReference type="EMBL" id="JANVFU010000003">
    <property type="protein sequence ID" value="KAJ3747853.1"/>
    <property type="molecule type" value="Genomic_DNA"/>
</dbReference>
<evidence type="ECO:0000259" key="3">
    <source>
        <dbReference type="Pfam" id="PF16978"/>
    </source>
</evidence>
<keyword evidence="6" id="KW-1185">Reference proteome</keyword>
<evidence type="ECO:0000256" key="1">
    <source>
        <dbReference type="ARBA" id="ARBA00009407"/>
    </source>
</evidence>
<dbReference type="GO" id="GO:0016301">
    <property type="term" value="F:kinase activity"/>
    <property type="evidence" value="ECO:0007669"/>
    <property type="project" value="UniProtKB-KW"/>
</dbReference>
<accession>A0A9W8P6Q9</accession>
<dbReference type="Pfam" id="PF16979">
    <property type="entry name" value="SIN1_PH"/>
    <property type="match status" value="1"/>
</dbReference>
<feature type="compositionally biased region" description="Polar residues" evidence="2">
    <location>
        <begin position="279"/>
        <end position="288"/>
    </location>
</feature>
<protein>
    <submittedName>
        <fullName evidence="5">Stress-activated map kinase interacting protein 1-domain-containing protein</fullName>
    </submittedName>
</protein>
<feature type="compositionally biased region" description="Acidic residues" evidence="2">
    <location>
        <begin position="250"/>
        <end position="272"/>
    </location>
</feature>